<reference evidence="2 3" key="1">
    <citation type="submission" date="2008-10" db="EMBL/GenBank/DDBJ databases">
        <title>Genome sequence of Bacillus cereus B4264.</title>
        <authorList>
            <person name="Dodson R.J."/>
            <person name="Durkin A.S."/>
            <person name="Rosovitz M.J."/>
            <person name="Rasko D.A."/>
            <person name="Hoffmaster A."/>
            <person name="Ravel J."/>
            <person name="Sutton G."/>
        </authorList>
    </citation>
    <scope>NUCLEOTIDE SEQUENCE [LARGE SCALE GENOMIC DNA]</scope>
    <source>
        <strain evidence="2 3">B4264</strain>
    </source>
</reference>
<dbReference type="HOGENOM" id="CLU_211898_0_0_9"/>
<keyword evidence="1" id="KW-0472">Membrane</keyword>
<gene>
    <name evidence="2" type="ordered locus">BCB4264_A1021</name>
</gene>
<evidence type="ECO:0000256" key="1">
    <source>
        <dbReference type="SAM" id="Phobius"/>
    </source>
</evidence>
<dbReference type="EMBL" id="CP001176">
    <property type="protein sequence ID" value="ACK63160.1"/>
    <property type="molecule type" value="Genomic_DNA"/>
</dbReference>
<protein>
    <submittedName>
        <fullName evidence="2">Uncharacterized protein</fullName>
    </submittedName>
</protein>
<dbReference type="Proteomes" id="UP000007096">
    <property type="component" value="Chromosome"/>
</dbReference>
<evidence type="ECO:0000313" key="3">
    <source>
        <dbReference type="Proteomes" id="UP000007096"/>
    </source>
</evidence>
<feature type="transmembrane region" description="Helical" evidence="1">
    <location>
        <begin position="16"/>
        <end position="35"/>
    </location>
</feature>
<dbReference type="AlphaFoldDB" id="B7HFV9"/>
<name>B7HFV9_BACC4</name>
<proteinExistence type="predicted"/>
<accession>B7HFV9</accession>
<keyword evidence="1" id="KW-0812">Transmembrane</keyword>
<keyword evidence="1" id="KW-1133">Transmembrane helix</keyword>
<evidence type="ECO:0000313" key="2">
    <source>
        <dbReference type="EMBL" id="ACK63160.1"/>
    </source>
</evidence>
<dbReference type="KEGG" id="bcb:BCB4264_A1021"/>
<sequence length="39" mass="4189">MLIFLAIGTNAALSMWIKQGLLGVINAIIFLLTAARTTK</sequence>
<organism evidence="2 3">
    <name type="scientific">Bacillus cereus (strain B4264)</name>
    <dbReference type="NCBI Taxonomy" id="405532"/>
    <lineage>
        <taxon>Bacteria</taxon>
        <taxon>Bacillati</taxon>
        <taxon>Bacillota</taxon>
        <taxon>Bacilli</taxon>
        <taxon>Bacillales</taxon>
        <taxon>Bacillaceae</taxon>
        <taxon>Bacillus</taxon>
        <taxon>Bacillus cereus group</taxon>
    </lineage>
</organism>